<keyword evidence="1" id="KW-0472">Membrane</keyword>
<name>A0A518G3A2_9BACT</name>
<keyword evidence="1" id="KW-0812">Transmembrane</keyword>
<organism evidence="2 3">
    <name type="scientific">Aureliella helgolandensis</name>
    <dbReference type="NCBI Taxonomy" id="2527968"/>
    <lineage>
        <taxon>Bacteria</taxon>
        <taxon>Pseudomonadati</taxon>
        <taxon>Planctomycetota</taxon>
        <taxon>Planctomycetia</taxon>
        <taxon>Pirellulales</taxon>
        <taxon>Pirellulaceae</taxon>
        <taxon>Aureliella</taxon>
    </lineage>
</organism>
<dbReference type="RefSeq" id="WP_145075558.1">
    <property type="nucleotide sequence ID" value="NZ_CP036298.1"/>
</dbReference>
<protein>
    <recommendedName>
        <fullName evidence="4">DUF3124 domain-containing protein</fullName>
    </recommendedName>
</protein>
<feature type="transmembrane region" description="Helical" evidence="1">
    <location>
        <begin position="19"/>
        <end position="38"/>
    </location>
</feature>
<dbReference type="AlphaFoldDB" id="A0A518G3A2"/>
<evidence type="ECO:0000313" key="3">
    <source>
        <dbReference type="Proteomes" id="UP000318017"/>
    </source>
</evidence>
<dbReference type="InterPro" id="IPR021471">
    <property type="entry name" value="DUF3124"/>
</dbReference>
<dbReference type="OrthoDB" id="283474at2"/>
<keyword evidence="1" id="KW-1133">Transmembrane helix</keyword>
<gene>
    <name evidence="2" type="ORF">Q31a_13590</name>
</gene>
<dbReference type="EMBL" id="CP036298">
    <property type="protein sequence ID" value="QDV23064.1"/>
    <property type="molecule type" value="Genomic_DNA"/>
</dbReference>
<dbReference type="Pfam" id="PF11322">
    <property type="entry name" value="DUF3124"/>
    <property type="match status" value="1"/>
</dbReference>
<evidence type="ECO:0008006" key="4">
    <source>
        <dbReference type="Google" id="ProtNLM"/>
    </source>
</evidence>
<dbReference type="KEGG" id="ahel:Q31a_13590"/>
<reference evidence="2 3" key="1">
    <citation type="submission" date="2019-02" db="EMBL/GenBank/DDBJ databases">
        <title>Deep-cultivation of Planctomycetes and their phenomic and genomic characterization uncovers novel biology.</title>
        <authorList>
            <person name="Wiegand S."/>
            <person name="Jogler M."/>
            <person name="Boedeker C."/>
            <person name="Pinto D."/>
            <person name="Vollmers J."/>
            <person name="Rivas-Marin E."/>
            <person name="Kohn T."/>
            <person name="Peeters S.H."/>
            <person name="Heuer A."/>
            <person name="Rast P."/>
            <person name="Oberbeckmann S."/>
            <person name="Bunk B."/>
            <person name="Jeske O."/>
            <person name="Meyerdierks A."/>
            <person name="Storesund J.E."/>
            <person name="Kallscheuer N."/>
            <person name="Luecker S."/>
            <person name="Lage O.M."/>
            <person name="Pohl T."/>
            <person name="Merkel B.J."/>
            <person name="Hornburger P."/>
            <person name="Mueller R.-W."/>
            <person name="Bruemmer F."/>
            <person name="Labrenz M."/>
            <person name="Spormann A.M."/>
            <person name="Op den Camp H."/>
            <person name="Overmann J."/>
            <person name="Amann R."/>
            <person name="Jetten M.S.M."/>
            <person name="Mascher T."/>
            <person name="Medema M.H."/>
            <person name="Devos D.P."/>
            <person name="Kaster A.-K."/>
            <person name="Ovreas L."/>
            <person name="Rohde M."/>
            <person name="Galperin M.Y."/>
            <person name="Jogler C."/>
        </authorList>
    </citation>
    <scope>NUCLEOTIDE SEQUENCE [LARGE SCALE GENOMIC DNA]</scope>
    <source>
        <strain evidence="2 3">Q31a</strain>
    </source>
</reference>
<dbReference type="Proteomes" id="UP000318017">
    <property type="component" value="Chromosome"/>
</dbReference>
<evidence type="ECO:0000313" key="2">
    <source>
        <dbReference type="EMBL" id="QDV23064.1"/>
    </source>
</evidence>
<accession>A0A518G3A2</accession>
<evidence type="ECO:0000256" key="1">
    <source>
        <dbReference type="SAM" id="Phobius"/>
    </source>
</evidence>
<proteinExistence type="predicted"/>
<keyword evidence="3" id="KW-1185">Reference proteome</keyword>
<sequence>MAKQVTVTEVDAFMRQLKWLIAGVVALFVIPLFVYAIYMSRRLDSFEDLMSQSPPQELEDEELGRGDLSRLAVDPVEGQVVYVPAYSHIYHSGGKPYLLTITLSVRNTSLEDAIVVESIRYFDTKGKEVKSYLTKSVRLPALGTTEIIVTRDDVSGGSGANFLVEWYANKPVTAPIVEAVMIGTNSQQGISFALRGSVISEVVPASSGDGAAEVERLR</sequence>